<evidence type="ECO:0000313" key="3">
    <source>
        <dbReference type="Proteomes" id="UP000184315"/>
    </source>
</evidence>
<organism evidence="2 3">
    <name type="scientific">Planktothrix tepida PCC 9214</name>
    <dbReference type="NCBI Taxonomy" id="671072"/>
    <lineage>
        <taxon>Bacteria</taxon>
        <taxon>Bacillati</taxon>
        <taxon>Cyanobacteriota</taxon>
        <taxon>Cyanophyceae</taxon>
        <taxon>Oscillatoriophycideae</taxon>
        <taxon>Oscillatoriales</taxon>
        <taxon>Microcoleaceae</taxon>
        <taxon>Planktothrix</taxon>
    </lineage>
</organism>
<accession>A0A1J1LEQ4</accession>
<keyword evidence="1" id="KW-0472">Membrane</keyword>
<keyword evidence="1" id="KW-1133">Transmembrane helix</keyword>
<proteinExistence type="predicted"/>
<keyword evidence="3" id="KW-1185">Reference proteome</keyword>
<protein>
    <submittedName>
        <fullName evidence="2">Uncharacterized protein</fullName>
    </submittedName>
</protein>
<evidence type="ECO:0000313" key="2">
    <source>
        <dbReference type="EMBL" id="CUR30928.1"/>
    </source>
</evidence>
<reference evidence="3" key="1">
    <citation type="submission" date="2015-10" db="EMBL/GenBank/DDBJ databases">
        <authorList>
            <person name="Regsiter A."/>
            <person name="william w."/>
        </authorList>
    </citation>
    <scope>NUCLEOTIDE SEQUENCE [LARGE SCALE GENOMIC DNA]</scope>
</reference>
<evidence type="ECO:0000256" key="1">
    <source>
        <dbReference type="SAM" id="Phobius"/>
    </source>
</evidence>
<dbReference type="STRING" id="671072.PL9214290519"/>
<dbReference type="EMBL" id="CZDF01000132">
    <property type="protein sequence ID" value="CUR30928.1"/>
    <property type="molecule type" value="Genomic_DNA"/>
</dbReference>
<dbReference type="AlphaFoldDB" id="A0A1J1LEQ4"/>
<feature type="transmembrane region" description="Helical" evidence="1">
    <location>
        <begin position="7"/>
        <end position="32"/>
    </location>
</feature>
<gene>
    <name evidence="2" type="ORF">PL9214290519</name>
</gene>
<keyword evidence="1" id="KW-0812">Transmembrane</keyword>
<sequence>MPLYERVLLLIIYTCLTSLIVVFSLCLGYAMIHFTLFGSFR</sequence>
<dbReference type="Proteomes" id="UP000184315">
    <property type="component" value="Unassembled WGS sequence"/>
</dbReference>
<name>A0A1J1LEQ4_9CYAN</name>